<feature type="compositionally biased region" description="Low complexity" evidence="6">
    <location>
        <begin position="220"/>
        <end position="229"/>
    </location>
</feature>
<dbReference type="Pfam" id="PF07527">
    <property type="entry name" value="Hairy_orange"/>
    <property type="match status" value="1"/>
</dbReference>
<keyword evidence="2" id="KW-0805">Transcription regulation</keyword>
<evidence type="ECO:0000259" key="7">
    <source>
        <dbReference type="PROSITE" id="PS50888"/>
    </source>
</evidence>
<evidence type="ECO:0000313" key="9">
    <source>
        <dbReference type="EMBL" id="KAK7574067.1"/>
    </source>
</evidence>
<evidence type="ECO:0000259" key="8">
    <source>
        <dbReference type="PROSITE" id="PS51054"/>
    </source>
</evidence>
<evidence type="ECO:0000256" key="3">
    <source>
        <dbReference type="ARBA" id="ARBA00023125"/>
    </source>
</evidence>
<evidence type="ECO:0000256" key="2">
    <source>
        <dbReference type="ARBA" id="ARBA00023015"/>
    </source>
</evidence>
<feature type="domain" description="BHLH" evidence="7">
    <location>
        <begin position="29"/>
        <end position="86"/>
    </location>
</feature>
<evidence type="ECO:0000256" key="4">
    <source>
        <dbReference type="ARBA" id="ARBA00023163"/>
    </source>
</evidence>
<dbReference type="AlphaFoldDB" id="A0AAN9T513"/>
<dbReference type="Proteomes" id="UP001367676">
    <property type="component" value="Unassembled WGS sequence"/>
</dbReference>
<dbReference type="CDD" id="cd18913">
    <property type="entry name" value="bHLH-O_hairy_like"/>
    <property type="match status" value="1"/>
</dbReference>
<dbReference type="InterPro" id="IPR036638">
    <property type="entry name" value="HLH_DNA-bd_sf"/>
</dbReference>
<evidence type="ECO:0000256" key="6">
    <source>
        <dbReference type="SAM" id="MobiDB-lite"/>
    </source>
</evidence>
<reference evidence="9 10" key="1">
    <citation type="submission" date="2024-03" db="EMBL/GenBank/DDBJ databases">
        <title>Adaptation during the transition from Ophiocordyceps entomopathogen to insect associate is accompanied by gene loss and intensified selection.</title>
        <authorList>
            <person name="Ward C.M."/>
            <person name="Onetto C.A."/>
            <person name="Borneman A.R."/>
        </authorList>
    </citation>
    <scope>NUCLEOTIDE SEQUENCE [LARGE SCALE GENOMIC DNA]</scope>
    <source>
        <strain evidence="9">AWRI1</strain>
        <tissue evidence="9">Single Adult Female</tissue>
    </source>
</reference>
<proteinExistence type="predicted"/>
<dbReference type="InterPro" id="IPR050370">
    <property type="entry name" value="HES_HEY"/>
</dbReference>
<dbReference type="SUPFAM" id="SSF47459">
    <property type="entry name" value="HLH, helix-loop-helix DNA-binding domain"/>
    <property type="match status" value="1"/>
</dbReference>
<accession>A0AAN9T513</accession>
<organism evidence="9 10">
    <name type="scientific">Parthenolecanium corni</name>
    <dbReference type="NCBI Taxonomy" id="536013"/>
    <lineage>
        <taxon>Eukaryota</taxon>
        <taxon>Metazoa</taxon>
        <taxon>Ecdysozoa</taxon>
        <taxon>Arthropoda</taxon>
        <taxon>Hexapoda</taxon>
        <taxon>Insecta</taxon>
        <taxon>Pterygota</taxon>
        <taxon>Neoptera</taxon>
        <taxon>Paraneoptera</taxon>
        <taxon>Hemiptera</taxon>
        <taxon>Sternorrhyncha</taxon>
        <taxon>Coccoidea</taxon>
        <taxon>Coccidae</taxon>
        <taxon>Parthenolecanium</taxon>
    </lineage>
</organism>
<keyword evidence="5" id="KW-0539">Nucleus</keyword>
<dbReference type="GO" id="GO:0006355">
    <property type="term" value="P:regulation of DNA-templated transcription"/>
    <property type="evidence" value="ECO:0007669"/>
    <property type="project" value="InterPro"/>
</dbReference>
<comment type="caution">
    <text evidence="9">The sequence shown here is derived from an EMBL/GenBank/DDBJ whole genome shotgun (WGS) entry which is preliminary data.</text>
</comment>
<dbReference type="PANTHER" id="PTHR10985">
    <property type="entry name" value="BASIC HELIX-LOOP-HELIX TRANSCRIPTION FACTOR, HES-RELATED"/>
    <property type="match status" value="1"/>
</dbReference>
<dbReference type="PROSITE" id="PS51054">
    <property type="entry name" value="ORANGE"/>
    <property type="match status" value="1"/>
</dbReference>
<dbReference type="SMART" id="SM00353">
    <property type="entry name" value="HLH"/>
    <property type="match status" value="1"/>
</dbReference>
<comment type="subcellular location">
    <subcellularLocation>
        <location evidence="1">Nucleus</location>
    </subcellularLocation>
</comment>
<feature type="compositionally biased region" description="Polar residues" evidence="6">
    <location>
        <begin position="1"/>
        <end position="24"/>
    </location>
</feature>
<keyword evidence="4" id="KW-0804">Transcription</keyword>
<keyword evidence="3" id="KW-0238">DNA-binding</keyword>
<dbReference type="Pfam" id="PF00010">
    <property type="entry name" value="HLH"/>
    <property type="match status" value="1"/>
</dbReference>
<dbReference type="PROSITE" id="PS50888">
    <property type="entry name" value="BHLH"/>
    <property type="match status" value="1"/>
</dbReference>
<dbReference type="SMART" id="SM00511">
    <property type="entry name" value="ORANGE"/>
    <property type="match status" value="1"/>
</dbReference>
<dbReference type="GO" id="GO:0005634">
    <property type="term" value="C:nucleus"/>
    <property type="evidence" value="ECO:0007669"/>
    <property type="project" value="UniProtKB-SubCell"/>
</dbReference>
<keyword evidence="10" id="KW-1185">Reference proteome</keyword>
<feature type="compositionally biased region" description="Low complexity" evidence="6">
    <location>
        <begin position="279"/>
        <end position="293"/>
    </location>
</feature>
<dbReference type="Gene3D" id="4.10.280.10">
    <property type="entry name" value="Helix-loop-helix DNA-binding domain"/>
    <property type="match status" value="1"/>
</dbReference>
<dbReference type="GO" id="GO:0046983">
    <property type="term" value="F:protein dimerization activity"/>
    <property type="evidence" value="ECO:0007669"/>
    <property type="project" value="InterPro"/>
</dbReference>
<protein>
    <submittedName>
        <fullName evidence="9">Uncharacterized protein</fullName>
    </submittedName>
</protein>
<dbReference type="EMBL" id="JBBCAQ010000037">
    <property type="protein sequence ID" value="KAK7574067.1"/>
    <property type="molecule type" value="Genomic_DNA"/>
</dbReference>
<evidence type="ECO:0000256" key="1">
    <source>
        <dbReference type="ARBA" id="ARBA00004123"/>
    </source>
</evidence>
<evidence type="ECO:0000256" key="5">
    <source>
        <dbReference type="ARBA" id="ARBA00023242"/>
    </source>
</evidence>
<feature type="region of interest" description="Disordered" evidence="6">
    <location>
        <begin position="215"/>
        <end position="294"/>
    </location>
</feature>
<dbReference type="FunFam" id="4.10.280.10:FF:000009">
    <property type="entry name" value="Transcription factor HES-1"/>
    <property type="match status" value="1"/>
</dbReference>
<dbReference type="InterPro" id="IPR003650">
    <property type="entry name" value="Orange_dom"/>
</dbReference>
<name>A0AAN9T513_9HEMI</name>
<dbReference type="Gene3D" id="6.10.250.980">
    <property type="match status" value="1"/>
</dbReference>
<feature type="region of interest" description="Disordered" evidence="6">
    <location>
        <begin position="1"/>
        <end position="38"/>
    </location>
</feature>
<gene>
    <name evidence="9" type="ORF">V9T40_011258</name>
</gene>
<feature type="domain" description="Orange" evidence="8">
    <location>
        <begin position="100"/>
        <end position="129"/>
    </location>
</feature>
<dbReference type="InterPro" id="IPR011598">
    <property type="entry name" value="bHLH_dom"/>
</dbReference>
<evidence type="ECO:0000313" key="10">
    <source>
        <dbReference type="Proteomes" id="UP001367676"/>
    </source>
</evidence>
<dbReference type="GO" id="GO:1990837">
    <property type="term" value="F:sequence-specific double-stranded DNA binding"/>
    <property type="evidence" value="ECO:0007669"/>
    <property type="project" value="UniProtKB-ARBA"/>
</dbReference>
<feature type="compositionally biased region" description="Low complexity" evidence="6">
    <location>
        <begin position="244"/>
        <end position="255"/>
    </location>
</feature>
<sequence>MASSAAGNIATATLSPDVSTTTQKKSSENRRSNKPIMEKRRRARINNSLNELKSLILDAMKKDPARHSKLEKADILEMTVKHLESLHKQQAAMSTFTDKYRAGFSECASEVTRFPGLEPHVRKRLLQHLNNCLNSQPPMVAPLGSNQDLTNRIAPSQNLQVHILPTPDSTSSVNSHNGIFLSAGANSGVQLVPTRLPNGDIALILPSTSAHNIQQRLSVSPTPSGTSSCSPPPLAMINNHHSRSASTDSAASSNSPIGFERLSVNIPTSTSSADDMCHSPNSVHSSYSSPRSPGIVGSHYENYGMYSPPLQKPLSLVVREGYEDMNDEKPWRPW</sequence>